<feature type="domain" description="Luciferase-like" evidence="5">
    <location>
        <begin position="13"/>
        <end position="223"/>
    </location>
</feature>
<proteinExistence type="predicted"/>
<dbReference type="InterPro" id="IPR036661">
    <property type="entry name" value="Luciferase-like_sf"/>
</dbReference>
<reference evidence="6" key="1">
    <citation type="submission" date="2015-10" db="EMBL/GenBank/DDBJ databases">
        <authorList>
            <person name="Gilbert D.G."/>
        </authorList>
    </citation>
    <scope>NUCLEOTIDE SEQUENCE</scope>
</reference>
<evidence type="ECO:0000256" key="3">
    <source>
        <dbReference type="ARBA" id="ARBA00023002"/>
    </source>
</evidence>
<evidence type="ECO:0000256" key="1">
    <source>
        <dbReference type="ARBA" id="ARBA00022630"/>
    </source>
</evidence>
<keyword evidence="3" id="KW-0560">Oxidoreductase</keyword>
<evidence type="ECO:0000259" key="5">
    <source>
        <dbReference type="Pfam" id="PF00296"/>
    </source>
</evidence>
<keyword evidence="6" id="KW-0808">Transferase</keyword>
<dbReference type="Pfam" id="PF00296">
    <property type="entry name" value="Bac_luciferase"/>
    <property type="match status" value="1"/>
</dbReference>
<evidence type="ECO:0000256" key="2">
    <source>
        <dbReference type="ARBA" id="ARBA00022643"/>
    </source>
</evidence>
<dbReference type="NCBIfam" id="TIGR03619">
    <property type="entry name" value="F420_Rv2161c"/>
    <property type="match status" value="1"/>
</dbReference>
<dbReference type="PANTHER" id="PTHR42847:SF4">
    <property type="entry name" value="ALKANESULFONATE MONOOXYGENASE-RELATED"/>
    <property type="match status" value="1"/>
</dbReference>
<dbReference type="GO" id="GO:0046306">
    <property type="term" value="P:alkanesulfonate catabolic process"/>
    <property type="evidence" value="ECO:0007669"/>
    <property type="project" value="TreeGrafter"/>
</dbReference>
<dbReference type="InterPro" id="IPR050172">
    <property type="entry name" value="SsuD_RutA_monooxygenase"/>
</dbReference>
<accession>A0A160VCE4</accession>
<dbReference type="EMBL" id="FAXA01000477">
    <property type="protein sequence ID" value="CUV05904.1"/>
    <property type="molecule type" value="Genomic_DNA"/>
</dbReference>
<protein>
    <submittedName>
        <fullName evidence="6">Hydride transferase 1</fullName>
    </submittedName>
</protein>
<dbReference type="AlphaFoldDB" id="A0A160VCE4"/>
<evidence type="ECO:0000313" key="6">
    <source>
        <dbReference type="EMBL" id="CUV05904.1"/>
    </source>
</evidence>
<dbReference type="InterPro" id="IPR011251">
    <property type="entry name" value="Luciferase-like_dom"/>
</dbReference>
<gene>
    <name evidence="6" type="ORF">MGWOODY_Clf34</name>
</gene>
<sequence>MKIGVNLINFGPGVSPDSLKRWAQFSESFGFHLLMTSDHIAITPDVSTRYPAPFFEPISLLGWLAGVTTTIELGTTVLIVPYRNPVEIARACANIDQLSGGRFIFGVGIGWAEEEFQALRVPYRSRGAITDEYLEAVKLLWTNDVASYEGKFTSFKDVDTAPRPVQSPHPPIWVGGPSDAALRRTVRFGDAWHPVRIAMPWFRDTGIPRLKEIADEKGRPMPNLCPRIKVRLTDSPVLDADRLVGEGSLDQIHRDLAELEAMGCAYVVLDTYADIPEETRHNETAWRTYSVIAEKVLDLENQTVR</sequence>
<dbReference type="PANTHER" id="PTHR42847">
    <property type="entry name" value="ALKANESULFONATE MONOOXYGENASE"/>
    <property type="match status" value="1"/>
</dbReference>
<organism evidence="6">
    <name type="scientific">hydrothermal vent metagenome</name>
    <dbReference type="NCBI Taxonomy" id="652676"/>
    <lineage>
        <taxon>unclassified sequences</taxon>
        <taxon>metagenomes</taxon>
        <taxon>ecological metagenomes</taxon>
    </lineage>
</organism>
<name>A0A160VCE4_9ZZZZ</name>
<dbReference type="GO" id="GO:0008726">
    <property type="term" value="F:alkanesulfonate monooxygenase activity"/>
    <property type="evidence" value="ECO:0007669"/>
    <property type="project" value="TreeGrafter"/>
</dbReference>
<dbReference type="GO" id="GO:0016740">
    <property type="term" value="F:transferase activity"/>
    <property type="evidence" value="ECO:0007669"/>
    <property type="project" value="UniProtKB-KW"/>
</dbReference>
<keyword evidence="2" id="KW-0288">FMN</keyword>
<evidence type="ECO:0000256" key="4">
    <source>
        <dbReference type="ARBA" id="ARBA00023033"/>
    </source>
</evidence>
<dbReference type="InterPro" id="IPR019921">
    <property type="entry name" value="Lucif-like_OxRdtase_Rv2161c"/>
</dbReference>
<dbReference type="Gene3D" id="3.20.20.30">
    <property type="entry name" value="Luciferase-like domain"/>
    <property type="match status" value="1"/>
</dbReference>
<keyword evidence="4" id="KW-0503">Monooxygenase</keyword>
<keyword evidence="1" id="KW-0285">Flavoprotein</keyword>
<dbReference type="SUPFAM" id="SSF51679">
    <property type="entry name" value="Bacterial luciferase-like"/>
    <property type="match status" value="1"/>
</dbReference>